<proteinExistence type="predicted"/>
<dbReference type="Proteomes" id="UP000610527">
    <property type="component" value="Unassembled WGS sequence"/>
</dbReference>
<gene>
    <name evidence="1" type="ORF">HUN84_00985</name>
</gene>
<comment type="caution">
    <text evidence="1">The sequence shown here is derived from an EMBL/GenBank/DDBJ whole genome shotgun (WGS) entry which is preliminary data.</text>
</comment>
<dbReference type="GeneID" id="74185170"/>
<evidence type="ECO:0000313" key="2">
    <source>
        <dbReference type="Proteomes" id="UP000610527"/>
    </source>
</evidence>
<protein>
    <submittedName>
        <fullName evidence="1">MarR family transcriptional regulator</fullName>
    </submittedName>
</protein>
<reference evidence="1 2" key="1">
    <citation type="submission" date="2020-06" db="EMBL/GenBank/DDBJ databases">
        <title>Staphylococcus borealis sp. nov. -A novel member of the Staphylococcaceae family isolated from skin and blood in humans.</title>
        <authorList>
            <person name="Pain M."/>
            <person name="Wolden R."/>
            <person name="Jaen-Luchoro D."/>
            <person name="Salva-Serra F."/>
            <person name="Iglesias B.P."/>
            <person name="Karlsson R."/>
            <person name="Klingenberg C."/>
            <person name="Cavanagh J.P."/>
        </authorList>
    </citation>
    <scope>NUCLEOTIDE SEQUENCE [LARGE SCALE GENOMIC DNA]</scope>
    <source>
        <strain evidence="1 2">58-22</strain>
    </source>
</reference>
<dbReference type="RefSeq" id="WP_053028675.1">
    <property type="nucleotide sequence ID" value="NZ_CUEE01000001.1"/>
</dbReference>
<keyword evidence="2" id="KW-1185">Reference proteome</keyword>
<sequence length="117" mass="13861">MAQPDKEKLKTFILNYHNYVNDVEPEVSADDFFMLNDEEEIYSTQTTHTDDHIYMNELEILVERVCTHRELILFLLLRSGRSTKDIAQIFELSVTRINQLTNQLIDKIIENKEWLNG</sequence>
<name>A0ABX2LJB4_9STAP</name>
<evidence type="ECO:0000313" key="1">
    <source>
        <dbReference type="EMBL" id="NUI81335.1"/>
    </source>
</evidence>
<accession>A0ABX2LJB4</accession>
<dbReference type="EMBL" id="JABVEG010000001">
    <property type="protein sequence ID" value="NUI81335.1"/>
    <property type="molecule type" value="Genomic_DNA"/>
</dbReference>
<organism evidence="1 2">
    <name type="scientific">Staphylococcus borealis</name>
    <dbReference type="NCBI Taxonomy" id="2742203"/>
    <lineage>
        <taxon>Bacteria</taxon>
        <taxon>Bacillati</taxon>
        <taxon>Bacillota</taxon>
        <taxon>Bacilli</taxon>
        <taxon>Bacillales</taxon>
        <taxon>Staphylococcaceae</taxon>
        <taxon>Staphylococcus</taxon>
    </lineage>
</organism>